<feature type="region of interest" description="Disordered" evidence="1">
    <location>
        <begin position="461"/>
        <end position="482"/>
    </location>
</feature>
<sequence>MSLQVCHCGWSKVTTYHGLRTHQGKMGCLLKAASVADTEQQYMWANDLRLDVYTSLKTGTQDFHSETSLHVCHCGWAKMTTYQGFRIHQGKKGCTPKGMKIPKKEQYHGKYQWEVEGAQKPLQPTKTKVVKKENLPESTSRDVCTGLAPATATIKEESNSYYALHFSNRGTASKAGHRLQEVSTLPQVKASVREDCTPRYSRAVFRPKEKKKPHQTLSETNSGAMRRSWCIDYYSEQKQIAATIKEEPKSPSVNSHSQRGTKAKVRHQLQDFITLEQNADSGAMKQSWCADIRSNHAKTAAAVKEEIKSPSLTQHYYSQREAGRQLQGGSTDMQPTCHTLPVSQRIKTATTAAIKEEPKSSFPNPQQSSQRATNSKSGRLSQDLSTDVEVKGLAMKHPKIPTLATVIQPKEKDRKDQTSPLVRQEKPTLLPKPQMKDDEVIVRAAERVSKVKKLVQMFSGTTAPEKAVHPKKHHRGEPKPSQAVKLKVQTFSTVPVQDAAAPPQHKDRNDQNLSQVPDTKIGVDRINPVAAGATEDPKASCESAQLPDMVTDIKVKELVRMFSAITTQETAVQPKKKKNHREEPKLPEPQPRRRPSIRALQTTDNIQVKDKKHPETTQERQDRTTDDLKNKLQMRAQTMARCTSTPCQGSLDAMWLEINSVFLEVMKTVEDAKKSLNLSLSSLRPTTVTMMQEIHQKLDKLVPVELKCLSKFAVDIKLDPTTAQLCCVSADGMKVSEENQQACDTQGMFGSILGLNSLKNGKFYWEVEVSNKTGWYLGVARSDANRKGKTSVKTNNGFWVIAHYEKEYEEYAALTVPPVSLSLKEKTQKVGVFVDYEEGLVSFYNVTAQSHMYSFTECSFSGEIFPYFSVHPKKDGSNADPLTISPVKHH</sequence>
<dbReference type="PANTHER" id="PTHR24103">
    <property type="entry name" value="E3 UBIQUITIN-PROTEIN LIGASE TRIM"/>
    <property type="match status" value="1"/>
</dbReference>
<feature type="region of interest" description="Disordered" evidence="1">
    <location>
        <begin position="569"/>
        <end position="628"/>
    </location>
</feature>
<accession>A0A6G1Q537</accession>
<dbReference type="Proteomes" id="UP000503349">
    <property type="component" value="Chromosome 13"/>
</dbReference>
<dbReference type="CDD" id="cd13733">
    <property type="entry name" value="SPRY_PRY_C-I_1"/>
    <property type="match status" value="1"/>
</dbReference>
<dbReference type="SMART" id="SM00449">
    <property type="entry name" value="SPRY"/>
    <property type="match status" value="1"/>
</dbReference>
<dbReference type="AlphaFoldDB" id="A0A6G1Q537"/>
<dbReference type="InterPro" id="IPR043136">
    <property type="entry name" value="B30.2/SPRY_sf"/>
</dbReference>
<feature type="region of interest" description="Disordered" evidence="1">
    <location>
        <begin position="322"/>
        <end position="343"/>
    </location>
</feature>
<evidence type="ECO:0000256" key="1">
    <source>
        <dbReference type="SAM" id="MobiDB-lite"/>
    </source>
</evidence>
<feature type="compositionally biased region" description="Polar residues" evidence="1">
    <location>
        <begin position="361"/>
        <end position="384"/>
    </location>
</feature>
<keyword evidence="4" id="KW-1185">Reference proteome</keyword>
<dbReference type="InterPro" id="IPR013320">
    <property type="entry name" value="ConA-like_dom_sf"/>
</dbReference>
<feature type="compositionally biased region" description="Polar residues" evidence="1">
    <location>
        <begin position="327"/>
        <end position="343"/>
    </location>
</feature>
<feature type="region of interest" description="Disordered" evidence="1">
    <location>
        <begin position="497"/>
        <end position="524"/>
    </location>
</feature>
<dbReference type="Gene3D" id="2.60.120.920">
    <property type="match status" value="1"/>
</dbReference>
<proteinExistence type="predicted"/>
<dbReference type="InterPro" id="IPR003879">
    <property type="entry name" value="Butyrophylin_SPRY"/>
</dbReference>
<feature type="domain" description="B30.2/SPRY" evidence="2">
    <location>
        <begin position="696"/>
        <end position="889"/>
    </location>
</feature>
<feature type="compositionally biased region" description="Basic and acidic residues" evidence="1">
    <location>
        <begin position="607"/>
        <end position="628"/>
    </location>
</feature>
<organism evidence="3 4">
    <name type="scientific">Channa argus</name>
    <name type="common">Northern snakehead</name>
    <name type="synonym">Ophicephalus argus</name>
    <dbReference type="NCBI Taxonomy" id="215402"/>
    <lineage>
        <taxon>Eukaryota</taxon>
        <taxon>Metazoa</taxon>
        <taxon>Chordata</taxon>
        <taxon>Craniata</taxon>
        <taxon>Vertebrata</taxon>
        <taxon>Euteleostomi</taxon>
        <taxon>Actinopterygii</taxon>
        <taxon>Neopterygii</taxon>
        <taxon>Teleostei</taxon>
        <taxon>Neoteleostei</taxon>
        <taxon>Acanthomorphata</taxon>
        <taxon>Anabantaria</taxon>
        <taxon>Anabantiformes</taxon>
        <taxon>Channoidei</taxon>
        <taxon>Channidae</taxon>
        <taxon>Channa</taxon>
    </lineage>
</organism>
<dbReference type="PRINTS" id="PR01407">
    <property type="entry name" value="BUTYPHLNCDUF"/>
</dbReference>
<dbReference type="FunFam" id="2.60.120.920:FF:000004">
    <property type="entry name" value="Butyrophilin subfamily 1 member A1"/>
    <property type="match status" value="1"/>
</dbReference>
<dbReference type="SUPFAM" id="SSF49899">
    <property type="entry name" value="Concanavalin A-like lectins/glucanases"/>
    <property type="match status" value="1"/>
</dbReference>
<protein>
    <submittedName>
        <fullName evidence="3">Pyrin Marenostrin</fullName>
    </submittedName>
</protein>
<reference evidence="4" key="2">
    <citation type="submission" date="2019-02" db="EMBL/GenBank/DDBJ databases">
        <title>Opniocepnalus argus Var Kimnra genome.</title>
        <authorList>
            <person name="Zhou C."/>
            <person name="Xiao S."/>
        </authorList>
    </citation>
    <scope>NUCLEOTIDE SEQUENCE [LARGE SCALE GENOMIC DNA]</scope>
</reference>
<gene>
    <name evidence="3" type="ORF">EXN66_Car013420</name>
</gene>
<feature type="region of interest" description="Disordered" evidence="1">
    <location>
        <begin position="245"/>
        <end position="265"/>
    </location>
</feature>
<dbReference type="Pfam" id="PF00622">
    <property type="entry name" value="SPRY"/>
    <property type="match status" value="1"/>
</dbReference>
<reference evidence="3 4" key="1">
    <citation type="submission" date="2019-02" db="EMBL/GenBank/DDBJ databases">
        <title>Opniocepnalus argus genome.</title>
        <authorList>
            <person name="Zhou C."/>
            <person name="Xiao S."/>
        </authorList>
    </citation>
    <scope>NUCLEOTIDE SEQUENCE [LARGE SCALE GENOMIC DNA]</scope>
    <source>
        <strain evidence="3">OARG1902GOOAL</strain>
        <tissue evidence="3">Muscle</tissue>
    </source>
</reference>
<dbReference type="InterPro" id="IPR001870">
    <property type="entry name" value="B30.2/SPRY"/>
</dbReference>
<name>A0A6G1Q537_CHAAH</name>
<feature type="region of interest" description="Disordered" evidence="1">
    <location>
        <begin position="355"/>
        <end position="384"/>
    </location>
</feature>
<dbReference type="EMBL" id="CM015724">
    <property type="protein sequence ID" value="KAF3697740.1"/>
    <property type="molecule type" value="Genomic_DNA"/>
</dbReference>
<dbReference type="PROSITE" id="PS50188">
    <property type="entry name" value="B302_SPRY"/>
    <property type="match status" value="1"/>
</dbReference>
<evidence type="ECO:0000259" key="2">
    <source>
        <dbReference type="PROSITE" id="PS50188"/>
    </source>
</evidence>
<feature type="region of interest" description="Disordered" evidence="1">
    <location>
        <begin position="404"/>
        <end position="429"/>
    </location>
</feature>
<dbReference type="InterPro" id="IPR050143">
    <property type="entry name" value="TRIM/RBCC"/>
</dbReference>
<dbReference type="InterPro" id="IPR003877">
    <property type="entry name" value="SPRY_dom"/>
</dbReference>
<evidence type="ECO:0000313" key="4">
    <source>
        <dbReference type="Proteomes" id="UP000503349"/>
    </source>
</evidence>
<evidence type="ECO:0000313" key="3">
    <source>
        <dbReference type="EMBL" id="KAF3697740.1"/>
    </source>
</evidence>